<comment type="caution">
    <text evidence="1">The sequence shown here is derived from an EMBL/GenBank/DDBJ whole genome shotgun (WGS) entry which is preliminary data.</text>
</comment>
<dbReference type="AlphaFoldDB" id="A0A851GTQ1"/>
<protein>
    <submittedName>
        <fullName evidence="1">Uncharacterized protein</fullName>
    </submittedName>
</protein>
<evidence type="ECO:0000313" key="1">
    <source>
        <dbReference type="EMBL" id="NWK57684.1"/>
    </source>
</evidence>
<evidence type="ECO:0000313" key="2">
    <source>
        <dbReference type="Proteomes" id="UP000557872"/>
    </source>
</evidence>
<dbReference type="Proteomes" id="UP000557872">
    <property type="component" value="Unassembled WGS sequence"/>
</dbReference>
<proteinExistence type="predicted"/>
<name>A0A851GTQ1_9BACT</name>
<keyword evidence="2" id="KW-1185">Reference proteome</keyword>
<sequence>MKNFRIHITLILIVVSLTHVSAQKQKRYKPSEWPGLKYSKVIAVTYDYTQNKNHKVYDALAVDGAKLSKGIYLTSQALSKNQIKRLFKAITDKSMEDATKKSLFEPHHAFIFYDVDSKIIGSISLDFNVGLAIPLGEFAPYWDFKSLKILLKELGMEFHDTNAKYTQAYKKQKS</sequence>
<dbReference type="RefSeq" id="WP_178935040.1">
    <property type="nucleotide sequence ID" value="NZ_JACBAZ010000022.1"/>
</dbReference>
<organism evidence="1 2">
    <name type="scientific">Oceaniferula marina</name>
    <dbReference type="NCBI Taxonomy" id="2748318"/>
    <lineage>
        <taxon>Bacteria</taxon>
        <taxon>Pseudomonadati</taxon>
        <taxon>Verrucomicrobiota</taxon>
        <taxon>Verrucomicrobiia</taxon>
        <taxon>Verrucomicrobiales</taxon>
        <taxon>Verrucomicrobiaceae</taxon>
        <taxon>Oceaniferula</taxon>
    </lineage>
</organism>
<accession>A0A851GTQ1</accession>
<dbReference type="EMBL" id="JACBAZ010000022">
    <property type="protein sequence ID" value="NWK57684.1"/>
    <property type="molecule type" value="Genomic_DNA"/>
</dbReference>
<gene>
    <name evidence="1" type="ORF">HW115_18850</name>
</gene>
<reference evidence="1 2" key="1">
    <citation type="submission" date="2020-07" db="EMBL/GenBank/DDBJ databases">
        <title>Roseicoccus Jingziensis gen. nov., sp. nov., isolated from coastal seawater.</title>
        <authorList>
            <person name="Feng X."/>
        </authorList>
    </citation>
    <scope>NUCLEOTIDE SEQUENCE [LARGE SCALE GENOMIC DNA]</scope>
    <source>
        <strain evidence="1 2">N1E253</strain>
    </source>
</reference>